<proteinExistence type="predicted"/>
<dbReference type="AlphaFoldDB" id="A0AA90TXG6"/>
<keyword evidence="1" id="KW-0813">Transport</keyword>
<evidence type="ECO:0000256" key="7">
    <source>
        <dbReference type="SAM" id="Phobius"/>
    </source>
</evidence>
<evidence type="ECO:0000256" key="2">
    <source>
        <dbReference type="ARBA" id="ARBA00022485"/>
    </source>
</evidence>
<keyword evidence="7" id="KW-0812">Transmembrane</keyword>
<keyword evidence="4" id="KW-0249">Electron transport</keyword>
<dbReference type="SUPFAM" id="SSF54862">
    <property type="entry name" value="4Fe-4S ferredoxins"/>
    <property type="match status" value="1"/>
</dbReference>
<gene>
    <name evidence="9" type="ORF">J2750_000113</name>
</gene>
<evidence type="ECO:0000256" key="1">
    <source>
        <dbReference type="ARBA" id="ARBA00022448"/>
    </source>
</evidence>
<comment type="caution">
    <text evidence="9">The sequence shown here is derived from an EMBL/GenBank/DDBJ whole genome shotgun (WGS) entry which is preliminary data.</text>
</comment>
<keyword evidence="6" id="KW-0411">Iron-sulfur</keyword>
<sequence>MLKITPYLGPSVLIVSIAGLWYPMLGYFMLLVMGTLFISSIFRGRWFCGNLCPRGSYFDYGIIKISKKRKIPKVLSSMWVRIPVFSLMMAFMLYRISVTIAAQNTIELIGMIFVSICLVTTVIGTMLGGYFNTRSWCNFCPMGTMQRFIGGKKYQLKMDHESCIDCKKCEKVCPMELKVRDIGNNPDCIKCGRCIEICPKDSLSF</sequence>
<feature type="domain" description="4Fe-4S ferredoxin-type" evidence="8">
    <location>
        <begin position="154"/>
        <end position="176"/>
    </location>
</feature>
<evidence type="ECO:0000313" key="10">
    <source>
        <dbReference type="Proteomes" id="UP001185015"/>
    </source>
</evidence>
<dbReference type="Pfam" id="PF12801">
    <property type="entry name" value="Fer4_5"/>
    <property type="match status" value="2"/>
</dbReference>
<feature type="domain" description="4Fe-4S ferredoxin-type" evidence="8">
    <location>
        <begin position="180"/>
        <end position="205"/>
    </location>
</feature>
<dbReference type="PROSITE" id="PS51379">
    <property type="entry name" value="4FE4S_FER_2"/>
    <property type="match status" value="2"/>
</dbReference>
<dbReference type="GO" id="GO:0046872">
    <property type="term" value="F:metal ion binding"/>
    <property type="evidence" value="ECO:0007669"/>
    <property type="project" value="UniProtKB-KW"/>
</dbReference>
<keyword evidence="5" id="KW-0408">Iron</keyword>
<keyword evidence="2" id="KW-0004">4Fe-4S</keyword>
<dbReference type="PROSITE" id="PS00198">
    <property type="entry name" value="4FE4S_FER_1"/>
    <property type="match status" value="2"/>
</dbReference>
<dbReference type="PANTHER" id="PTHR30176">
    <property type="entry name" value="FERREDOXIN-TYPE PROTEIN NAPH"/>
    <property type="match status" value="1"/>
</dbReference>
<dbReference type="Pfam" id="PF13746">
    <property type="entry name" value="Fer4_18"/>
    <property type="match status" value="1"/>
</dbReference>
<organism evidence="9 10">
    <name type="scientific">Methanococcoides alaskense</name>
    <dbReference type="NCBI Taxonomy" id="325778"/>
    <lineage>
        <taxon>Archaea</taxon>
        <taxon>Methanobacteriati</taxon>
        <taxon>Methanobacteriota</taxon>
        <taxon>Stenosarchaea group</taxon>
        <taxon>Methanomicrobia</taxon>
        <taxon>Methanosarcinales</taxon>
        <taxon>Methanosarcinaceae</taxon>
        <taxon>Methanococcoides</taxon>
    </lineage>
</organism>
<evidence type="ECO:0000256" key="3">
    <source>
        <dbReference type="ARBA" id="ARBA00022723"/>
    </source>
</evidence>
<dbReference type="GO" id="GO:0016491">
    <property type="term" value="F:oxidoreductase activity"/>
    <property type="evidence" value="ECO:0007669"/>
    <property type="project" value="UniProtKB-ARBA"/>
</dbReference>
<keyword evidence="10" id="KW-1185">Reference proteome</keyword>
<dbReference type="EMBL" id="JAVDQI010000001">
    <property type="protein sequence ID" value="MDR6221681.1"/>
    <property type="molecule type" value="Genomic_DNA"/>
</dbReference>
<evidence type="ECO:0000256" key="5">
    <source>
        <dbReference type="ARBA" id="ARBA00023004"/>
    </source>
</evidence>
<dbReference type="GO" id="GO:0051539">
    <property type="term" value="F:4 iron, 4 sulfur cluster binding"/>
    <property type="evidence" value="ECO:0007669"/>
    <property type="project" value="UniProtKB-KW"/>
</dbReference>
<evidence type="ECO:0000256" key="6">
    <source>
        <dbReference type="ARBA" id="ARBA00023014"/>
    </source>
</evidence>
<keyword evidence="3" id="KW-0479">Metal-binding</keyword>
<dbReference type="Proteomes" id="UP001185015">
    <property type="component" value="Unassembled WGS sequence"/>
</dbReference>
<dbReference type="PANTHER" id="PTHR30176:SF3">
    <property type="entry name" value="FERREDOXIN-TYPE PROTEIN NAPH"/>
    <property type="match status" value="1"/>
</dbReference>
<keyword evidence="7" id="KW-1133">Transmembrane helix</keyword>
<name>A0AA90TXG6_9EURY</name>
<evidence type="ECO:0000313" key="9">
    <source>
        <dbReference type="EMBL" id="MDR6221681.1"/>
    </source>
</evidence>
<dbReference type="Gene3D" id="3.30.70.20">
    <property type="match status" value="1"/>
</dbReference>
<dbReference type="InterPro" id="IPR017900">
    <property type="entry name" value="4Fe4S_Fe_S_CS"/>
</dbReference>
<feature type="transmembrane region" description="Helical" evidence="7">
    <location>
        <begin position="108"/>
        <end position="131"/>
    </location>
</feature>
<keyword evidence="7" id="KW-0472">Membrane</keyword>
<evidence type="ECO:0000259" key="8">
    <source>
        <dbReference type="PROSITE" id="PS51379"/>
    </source>
</evidence>
<feature type="transmembrane region" description="Helical" evidence="7">
    <location>
        <begin position="78"/>
        <end position="96"/>
    </location>
</feature>
<accession>A0AA90TXG6</accession>
<dbReference type="GO" id="GO:0005886">
    <property type="term" value="C:plasma membrane"/>
    <property type="evidence" value="ECO:0007669"/>
    <property type="project" value="TreeGrafter"/>
</dbReference>
<dbReference type="InterPro" id="IPR051684">
    <property type="entry name" value="Electron_Trans/Redox"/>
</dbReference>
<evidence type="ECO:0000256" key="4">
    <source>
        <dbReference type="ARBA" id="ARBA00022982"/>
    </source>
</evidence>
<reference evidence="9 10" key="1">
    <citation type="submission" date="2023-07" db="EMBL/GenBank/DDBJ databases">
        <title>Genomic Encyclopedia of Type Strains, Phase IV (KMG-IV): sequencing the most valuable type-strain genomes for metagenomic binning, comparative biology and taxonomic classification.</title>
        <authorList>
            <person name="Goeker M."/>
        </authorList>
    </citation>
    <scope>NUCLEOTIDE SEQUENCE [LARGE SCALE GENOMIC DNA]</scope>
    <source>
        <strain evidence="9 10">DSM 17273</strain>
    </source>
</reference>
<feature type="transmembrane region" description="Helical" evidence="7">
    <location>
        <begin position="12"/>
        <end position="38"/>
    </location>
</feature>
<dbReference type="RefSeq" id="WP_270096489.1">
    <property type="nucleotide sequence ID" value="NZ_JAQFFK010000003.1"/>
</dbReference>
<dbReference type="InterPro" id="IPR017896">
    <property type="entry name" value="4Fe4S_Fe-S-bd"/>
</dbReference>
<protein>
    <submittedName>
        <fullName evidence="9">Polyferredoxin</fullName>
    </submittedName>
</protein>